<accession>A0ABT5YBN0</accession>
<comment type="similarity">
    <text evidence="1">Belongs to the LysR transcriptional regulatory family.</text>
</comment>
<dbReference type="EMBL" id="JANCMW010000007">
    <property type="protein sequence ID" value="MDF0751088.1"/>
    <property type="molecule type" value="Genomic_DNA"/>
</dbReference>
<evidence type="ECO:0000259" key="5">
    <source>
        <dbReference type="PROSITE" id="PS50931"/>
    </source>
</evidence>
<sequence>MYKFTLQDLLCLVAVIQEGSFQAAATTLNRSHAAVFAGLGKLEAQFGMALLDRGGYRVRPTQAGMSLYDRAQRLLHEAESFSLHARQLAMGEETELRVVIGDLCPRPQILNILSKFFATHPNTRLQLRFEAVSGPMERLLEEDADLIFHHVDKTDPRLEWLDLDCISLVPVVAPGFLGFPITDAITPDQMKRFTQCILRDTARQPRDHNYFVLSGSHQCTVADHQMKKEIILQGMAWGHLPEFMVEEELQSGQLLSIAGRHFPGVTEELVAGRRSDRPHGPVATHLWEYLEEQAVMS</sequence>
<dbReference type="Gene3D" id="1.10.10.10">
    <property type="entry name" value="Winged helix-like DNA-binding domain superfamily/Winged helix DNA-binding domain"/>
    <property type="match status" value="1"/>
</dbReference>
<comment type="caution">
    <text evidence="6">The sequence shown here is derived from an EMBL/GenBank/DDBJ whole genome shotgun (WGS) entry which is preliminary data.</text>
</comment>
<keyword evidence="7" id="KW-1185">Reference proteome</keyword>
<evidence type="ECO:0000313" key="7">
    <source>
        <dbReference type="Proteomes" id="UP001143391"/>
    </source>
</evidence>
<dbReference type="PANTHER" id="PTHR30126">
    <property type="entry name" value="HTH-TYPE TRANSCRIPTIONAL REGULATOR"/>
    <property type="match status" value="1"/>
</dbReference>
<proteinExistence type="inferred from homology"/>
<dbReference type="SUPFAM" id="SSF53850">
    <property type="entry name" value="Periplasmic binding protein-like II"/>
    <property type="match status" value="1"/>
</dbReference>
<gene>
    <name evidence="6" type="ORF">NLU14_12715</name>
</gene>
<dbReference type="InterPro" id="IPR036390">
    <property type="entry name" value="WH_DNA-bd_sf"/>
</dbReference>
<evidence type="ECO:0000256" key="3">
    <source>
        <dbReference type="ARBA" id="ARBA00023125"/>
    </source>
</evidence>
<dbReference type="InterPro" id="IPR005119">
    <property type="entry name" value="LysR_subst-bd"/>
</dbReference>
<keyword evidence="2" id="KW-0805">Transcription regulation</keyword>
<dbReference type="SUPFAM" id="SSF46785">
    <property type="entry name" value="Winged helix' DNA-binding domain"/>
    <property type="match status" value="1"/>
</dbReference>
<evidence type="ECO:0000313" key="6">
    <source>
        <dbReference type="EMBL" id="MDF0751088.1"/>
    </source>
</evidence>
<reference evidence="6" key="1">
    <citation type="submission" date="2022-07" db="EMBL/GenBank/DDBJ databases">
        <title>Marinobacter iranensis a new bacterium isolate from a hipersaline lake in Iran.</title>
        <authorList>
            <person name="Mohammad A.M.A."/>
            <person name="Cristina S.-P."/>
            <person name="Antonio V."/>
        </authorList>
    </citation>
    <scope>NUCLEOTIDE SEQUENCE</scope>
    <source>
        <strain evidence="6">71-i</strain>
    </source>
</reference>
<dbReference type="RefSeq" id="WP_275707085.1">
    <property type="nucleotide sequence ID" value="NZ_JANCMW010000007.1"/>
</dbReference>
<dbReference type="Pfam" id="PF00126">
    <property type="entry name" value="HTH_1"/>
    <property type="match status" value="1"/>
</dbReference>
<dbReference type="InterPro" id="IPR000847">
    <property type="entry name" value="LysR_HTH_N"/>
</dbReference>
<dbReference type="PROSITE" id="PS50931">
    <property type="entry name" value="HTH_LYSR"/>
    <property type="match status" value="1"/>
</dbReference>
<keyword evidence="3" id="KW-0238">DNA-binding</keyword>
<dbReference type="Proteomes" id="UP001143391">
    <property type="component" value="Unassembled WGS sequence"/>
</dbReference>
<evidence type="ECO:0000256" key="1">
    <source>
        <dbReference type="ARBA" id="ARBA00009437"/>
    </source>
</evidence>
<dbReference type="Gene3D" id="3.40.190.290">
    <property type="match status" value="1"/>
</dbReference>
<keyword evidence="4" id="KW-0804">Transcription</keyword>
<dbReference type="PANTHER" id="PTHR30126:SF88">
    <property type="entry name" value="TRANSCRIPTIONAL REGULATOR-RELATED"/>
    <property type="match status" value="1"/>
</dbReference>
<name>A0ABT5YBN0_9GAMM</name>
<evidence type="ECO:0000256" key="4">
    <source>
        <dbReference type="ARBA" id="ARBA00023163"/>
    </source>
</evidence>
<feature type="domain" description="HTH lysR-type" evidence="5">
    <location>
        <begin position="4"/>
        <end position="61"/>
    </location>
</feature>
<dbReference type="Pfam" id="PF03466">
    <property type="entry name" value="LysR_substrate"/>
    <property type="match status" value="1"/>
</dbReference>
<protein>
    <submittedName>
        <fullName evidence="6">LysR family transcriptional regulator</fullName>
    </submittedName>
</protein>
<evidence type="ECO:0000256" key="2">
    <source>
        <dbReference type="ARBA" id="ARBA00023015"/>
    </source>
</evidence>
<dbReference type="InterPro" id="IPR036388">
    <property type="entry name" value="WH-like_DNA-bd_sf"/>
</dbReference>
<organism evidence="6 7">
    <name type="scientific">Marinobacter iranensis</name>
    <dbReference type="NCBI Taxonomy" id="2962607"/>
    <lineage>
        <taxon>Bacteria</taxon>
        <taxon>Pseudomonadati</taxon>
        <taxon>Pseudomonadota</taxon>
        <taxon>Gammaproteobacteria</taxon>
        <taxon>Pseudomonadales</taxon>
        <taxon>Marinobacteraceae</taxon>
        <taxon>Marinobacter</taxon>
    </lineage>
</organism>